<organism evidence="1 2">
    <name type="scientific">Heliorestis acidaminivorans</name>
    <dbReference type="NCBI Taxonomy" id="553427"/>
    <lineage>
        <taxon>Bacteria</taxon>
        <taxon>Bacillati</taxon>
        <taxon>Bacillota</taxon>
        <taxon>Clostridia</taxon>
        <taxon>Eubacteriales</taxon>
        <taxon>Heliobacteriaceae</taxon>
        <taxon>Heliorestis</taxon>
    </lineage>
</organism>
<proteinExistence type="predicted"/>
<evidence type="ECO:0000313" key="2">
    <source>
        <dbReference type="Proteomes" id="UP000468766"/>
    </source>
</evidence>
<keyword evidence="1" id="KW-0966">Cell projection</keyword>
<comment type="caution">
    <text evidence="1">The sequence shown here is derived from an EMBL/GenBank/DDBJ whole genome shotgun (WGS) entry which is preliminary data.</text>
</comment>
<dbReference type="Pfam" id="PF03646">
    <property type="entry name" value="FlaG"/>
    <property type="match status" value="1"/>
</dbReference>
<dbReference type="PANTHER" id="PTHR37166">
    <property type="entry name" value="PROTEIN FLAG"/>
    <property type="match status" value="1"/>
</dbReference>
<dbReference type="InterPro" id="IPR005186">
    <property type="entry name" value="FlaG"/>
</dbReference>
<dbReference type="PANTHER" id="PTHR37166:SF1">
    <property type="entry name" value="PROTEIN FLAG"/>
    <property type="match status" value="1"/>
</dbReference>
<dbReference type="Gene3D" id="3.30.160.170">
    <property type="entry name" value="FlaG-like"/>
    <property type="match status" value="1"/>
</dbReference>
<protein>
    <submittedName>
        <fullName evidence="1">Flagellar protein FlaG</fullName>
    </submittedName>
</protein>
<dbReference type="SUPFAM" id="SSF160214">
    <property type="entry name" value="FlaG-like"/>
    <property type="match status" value="1"/>
</dbReference>
<keyword evidence="1" id="KW-0282">Flagellum</keyword>
<keyword evidence="1" id="KW-0969">Cilium</keyword>
<evidence type="ECO:0000313" key="1">
    <source>
        <dbReference type="EMBL" id="KAB2952955.1"/>
    </source>
</evidence>
<reference evidence="1 2" key="1">
    <citation type="submission" date="2019-10" db="EMBL/GenBank/DDBJ databases">
        <title>Whole-genome sequence of the extremophile Heliorestis acidaminivorans DSM 24790.</title>
        <authorList>
            <person name="Kyndt J.A."/>
            <person name="Meyer T.E."/>
        </authorList>
    </citation>
    <scope>NUCLEOTIDE SEQUENCE [LARGE SCALE GENOMIC DNA]</scope>
    <source>
        <strain evidence="1 2">DSM 24790</strain>
    </source>
</reference>
<name>A0A6I0EZM5_9FIRM</name>
<gene>
    <name evidence="1" type="ORF">F9B85_06715</name>
</gene>
<dbReference type="EMBL" id="WBXO01000004">
    <property type="protein sequence ID" value="KAB2952955.1"/>
    <property type="molecule type" value="Genomic_DNA"/>
</dbReference>
<keyword evidence="2" id="KW-1185">Reference proteome</keyword>
<dbReference type="InterPro" id="IPR035924">
    <property type="entry name" value="FlaG-like_sf"/>
</dbReference>
<sequence>MIELSINLLNQAGGSISTAKAATSIVQGKNVTEVATTANKTKAKSAEKNVNDEVQVHKFSKDTITRMMEESNTFLQSINTDIRLRWHDGTSQMMVEVFDQRDERVLRTFPTEEFLDMVSRLREFVGALVDKRV</sequence>
<dbReference type="OrthoDB" id="9799867at2"/>
<accession>A0A6I0EZM5</accession>
<dbReference type="Proteomes" id="UP000468766">
    <property type="component" value="Unassembled WGS sequence"/>
</dbReference>
<dbReference type="AlphaFoldDB" id="A0A6I0EZM5"/>